<dbReference type="Proteomes" id="UP000320896">
    <property type="component" value="Unassembled WGS sequence"/>
</dbReference>
<accession>A0A558ZTM7</accession>
<evidence type="ECO:0000313" key="2">
    <source>
        <dbReference type="Proteomes" id="UP000320896"/>
    </source>
</evidence>
<evidence type="ECO:0000313" key="1">
    <source>
        <dbReference type="EMBL" id="TVW80707.1"/>
    </source>
</evidence>
<comment type="caution">
    <text evidence="1">The sequence shown here is derived from an EMBL/GenBank/DDBJ whole genome shotgun (WGS) entry which is preliminary data.</text>
</comment>
<dbReference type="EMBL" id="VMWH01000318">
    <property type="protein sequence ID" value="TVW80707.1"/>
    <property type="molecule type" value="Genomic_DNA"/>
</dbReference>
<organism evidence="1 2">
    <name type="scientific">Streptococcus pneumoniae</name>
    <dbReference type="NCBI Taxonomy" id="1313"/>
    <lineage>
        <taxon>Bacteria</taxon>
        <taxon>Bacillati</taxon>
        <taxon>Bacillota</taxon>
        <taxon>Bacilli</taxon>
        <taxon>Lactobacillales</taxon>
        <taxon>Streptococcaceae</taxon>
        <taxon>Streptococcus</taxon>
    </lineage>
</organism>
<gene>
    <name evidence="1" type="ORF">AZJ70_11995</name>
</gene>
<name>A0A558ZTM7_STREE</name>
<proteinExistence type="predicted"/>
<feature type="non-terminal residue" evidence="1">
    <location>
        <position position="29"/>
    </location>
</feature>
<dbReference type="AlphaFoldDB" id="A0A558ZTM7"/>
<protein>
    <submittedName>
        <fullName evidence="1">DUF3042 domain-containing protein</fullName>
    </submittedName>
</protein>
<reference evidence="1 2" key="1">
    <citation type="submission" date="2019-07" db="EMBL/GenBank/DDBJ databases">
        <authorList>
            <person name="Mohale T."/>
        </authorList>
    </citation>
    <scope>NUCLEOTIDE SEQUENCE [LARGE SCALE GENOMIC DNA]</scope>
    <source>
        <strain evidence="1 2">NTPn 126</strain>
    </source>
</reference>
<sequence>MKNSHFFVTIIITQKGQSEKCDLLRGLAD</sequence>